<feature type="transmembrane region" description="Helical" evidence="7">
    <location>
        <begin position="65"/>
        <end position="86"/>
    </location>
</feature>
<dbReference type="Proteomes" id="UP000064967">
    <property type="component" value="Chromosome"/>
</dbReference>
<keyword evidence="7" id="KW-1133">Transmembrane helix</keyword>
<dbReference type="InterPro" id="IPR004017">
    <property type="entry name" value="Cys_rich_dom"/>
</dbReference>
<dbReference type="GO" id="GO:0005886">
    <property type="term" value="C:plasma membrane"/>
    <property type="evidence" value="ECO:0007669"/>
    <property type="project" value="TreeGrafter"/>
</dbReference>
<dbReference type="Gene3D" id="1.10.1060.10">
    <property type="entry name" value="Alpha-helical ferredoxin"/>
    <property type="match status" value="1"/>
</dbReference>
<dbReference type="PANTHER" id="PTHR43255">
    <property type="entry name" value="IRON-SULFUR-BINDING OXIDOREDUCTASE FADF-RELATED-RELATED"/>
    <property type="match status" value="1"/>
</dbReference>
<evidence type="ECO:0000256" key="2">
    <source>
        <dbReference type="ARBA" id="ARBA00022723"/>
    </source>
</evidence>
<organism evidence="9 10">
    <name type="scientific">Labilithrix luteola</name>
    <dbReference type="NCBI Taxonomy" id="1391654"/>
    <lineage>
        <taxon>Bacteria</taxon>
        <taxon>Pseudomonadati</taxon>
        <taxon>Myxococcota</taxon>
        <taxon>Polyangia</taxon>
        <taxon>Polyangiales</taxon>
        <taxon>Labilitrichaceae</taxon>
        <taxon>Labilithrix</taxon>
    </lineage>
</organism>
<feature type="transmembrane region" description="Helical" evidence="7">
    <location>
        <begin position="6"/>
        <end position="22"/>
    </location>
</feature>
<evidence type="ECO:0000256" key="1">
    <source>
        <dbReference type="ARBA" id="ARBA00022485"/>
    </source>
</evidence>
<feature type="transmembrane region" description="Helical" evidence="7">
    <location>
        <begin position="114"/>
        <end position="132"/>
    </location>
</feature>
<dbReference type="InterPro" id="IPR051460">
    <property type="entry name" value="HdrC_iron-sulfur_subunit"/>
</dbReference>
<dbReference type="PATRIC" id="fig|1391654.3.peg.5398"/>
<evidence type="ECO:0000313" key="9">
    <source>
        <dbReference type="EMBL" id="AKU98665.1"/>
    </source>
</evidence>
<dbReference type="InterPro" id="IPR017896">
    <property type="entry name" value="4Fe4S_Fe-S-bd"/>
</dbReference>
<dbReference type="InterPro" id="IPR036197">
    <property type="entry name" value="NarG-like_sf"/>
</dbReference>
<feature type="transmembrane region" description="Helical" evidence="7">
    <location>
        <begin position="144"/>
        <end position="161"/>
    </location>
</feature>
<dbReference type="InterPro" id="IPR009051">
    <property type="entry name" value="Helical_ferredxn"/>
</dbReference>
<dbReference type="PROSITE" id="PS51379">
    <property type="entry name" value="4FE4S_FER_2"/>
    <property type="match status" value="2"/>
</dbReference>
<dbReference type="RefSeq" id="WP_240488575.1">
    <property type="nucleotide sequence ID" value="NZ_CP012333.1"/>
</dbReference>
<dbReference type="GO" id="GO:0016491">
    <property type="term" value="F:oxidoreductase activity"/>
    <property type="evidence" value="ECO:0007669"/>
    <property type="project" value="UniProtKB-KW"/>
</dbReference>
<dbReference type="PANTHER" id="PTHR43255:SF1">
    <property type="entry name" value="IRON-SULFUR-BINDING OXIDOREDUCTASE FADF-RELATED"/>
    <property type="match status" value="1"/>
</dbReference>
<proteinExistence type="predicted"/>
<evidence type="ECO:0000313" key="10">
    <source>
        <dbReference type="Proteomes" id="UP000064967"/>
    </source>
</evidence>
<dbReference type="EMBL" id="CP012333">
    <property type="protein sequence ID" value="AKU98665.1"/>
    <property type="molecule type" value="Genomic_DNA"/>
</dbReference>
<dbReference type="KEGG" id="llu:AKJ09_05329"/>
<sequence length="773" mass="85190">MNPTAMLVLIVGAHVVFFWSALRRWQLLRVGSFVDRFKRIPDRVSAVLRYAFAQEKMDYYQPAGWAHKLIFVGFIVLLARTIVLWGRGFDPSWNLLVLGPTQPLGKVYEFAKDIVALLVLLGVSVFFYYRVIKPQKRMTLSGEALVILGIIATMMLADITYDGAMLALASRHTEVCPPGSPAVFGAQCRGIADLLAPLGPGYEPHTGFSMFPSPAGSAMSLALKAVPASALLFIAHAGFWTHATLVLIFLNLLPHSKHFHIITGIPNVFFRDLEPRGRLAPMGNAEQLVEKLTAASELPDPTKAPIGIAKVEHLSWKAILDFYTCTECGRCSDNCPAHKTGKILSPKHLTLALRDHMYSHESELAAREMQWGPGLEGAAAADAAAASEDKKSPELLADEIEGAKRPKLYDPIDLVPNVIHPDVLWGCTTCRACEEQCPVLISYVDKIVDMRRNLVMIKNEFPHELQKPFQAMEVNGNPWNLSRMDRSAWSDGLDIKTFAEKPDAEVLYWVGCAASYDDRAKKIARATARLLKQAGIDFAILGQEESCTGDPARRAGNEMLFAMLAEGNAAVLNTYKEQGGMKTVVTACPHCFNTLKNEYPDFGAKLEVVHHTDFLMGLVASRKLVPKKPVAGRVVYHDSCYLGRYNDVYESPREILKSIPGVELVEPDYWTKTRGLCCGAGGAQMFMEEQNQNRVNVKRTLQLVDTGAKTVASACPFCMTMLTDGLKSQSLEDKIKQMDVAELLDLSCAVDERPASTPTPHVTEEVAEAVPAE</sequence>
<reference evidence="9 10" key="1">
    <citation type="submission" date="2015-08" db="EMBL/GenBank/DDBJ databases">
        <authorList>
            <person name="Babu N.S."/>
            <person name="Beckwith C.J."/>
            <person name="Beseler K.G."/>
            <person name="Brison A."/>
            <person name="Carone J.V."/>
            <person name="Caskin T.P."/>
            <person name="Diamond M."/>
            <person name="Durham M.E."/>
            <person name="Foxe J.M."/>
            <person name="Go M."/>
            <person name="Henderson B.A."/>
            <person name="Jones I.B."/>
            <person name="McGettigan J.A."/>
            <person name="Micheletti S.J."/>
            <person name="Nasrallah M.E."/>
            <person name="Ortiz D."/>
            <person name="Piller C.R."/>
            <person name="Privatt S.R."/>
            <person name="Schneider S.L."/>
            <person name="Sharp S."/>
            <person name="Smith T.C."/>
            <person name="Stanton J.D."/>
            <person name="Ullery H.E."/>
            <person name="Wilson R.J."/>
            <person name="Serrano M.G."/>
            <person name="Buck G."/>
            <person name="Lee V."/>
            <person name="Wang Y."/>
            <person name="Carvalho R."/>
            <person name="Voegtly L."/>
            <person name="Shi R."/>
            <person name="Duckworth R."/>
            <person name="Johnson A."/>
            <person name="Loviza R."/>
            <person name="Walstead R."/>
            <person name="Shah Z."/>
            <person name="Kiflezghi M."/>
            <person name="Wade K."/>
            <person name="Ball S.L."/>
            <person name="Bradley K.W."/>
            <person name="Asai D.J."/>
            <person name="Bowman C.A."/>
            <person name="Russell D.A."/>
            <person name="Pope W.H."/>
            <person name="Jacobs-Sera D."/>
            <person name="Hendrix R.W."/>
            <person name="Hatfull G.F."/>
        </authorList>
    </citation>
    <scope>NUCLEOTIDE SEQUENCE [LARGE SCALE GENOMIC DNA]</scope>
    <source>
        <strain evidence="9 10">DSM 27648</strain>
    </source>
</reference>
<dbReference type="Pfam" id="PF13183">
    <property type="entry name" value="Fer4_8"/>
    <property type="match status" value="1"/>
</dbReference>
<evidence type="ECO:0000259" key="8">
    <source>
        <dbReference type="PROSITE" id="PS51379"/>
    </source>
</evidence>
<feature type="domain" description="4Fe-4S ferredoxin-type" evidence="8">
    <location>
        <begin position="316"/>
        <end position="346"/>
    </location>
</feature>
<dbReference type="AlphaFoldDB" id="A0A0K1PYQ7"/>
<dbReference type="PROSITE" id="PS00198">
    <property type="entry name" value="4FE4S_FER_1"/>
    <property type="match status" value="1"/>
</dbReference>
<keyword evidence="1" id="KW-0004">4Fe-4S</keyword>
<keyword evidence="7" id="KW-0812">Transmembrane</keyword>
<keyword evidence="10" id="KW-1185">Reference proteome</keyword>
<evidence type="ECO:0000256" key="6">
    <source>
        <dbReference type="SAM" id="MobiDB-lite"/>
    </source>
</evidence>
<dbReference type="SUPFAM" id="SSF46548">
    <property type="entry name" value="alpha-helical ferredoxin"/>
    <property type="match status" value="1"/>
</dbReference>
<evidence type="ECO:0000256" key="3">
    <source>
        <dbReference type="ARBA" id="ARBA00023002"/>
    </source>
</evidence>
<keyword evidence="3" id="KW-0560">Oxidoreductase</keyword>
<evidence type="ECO:0000256" key="7">
    <source>
        <dbReference type="SAM" id="Phobius"/>
    </source>
</evidence>
<gene>
    <name evidence="9" type="ORF">AKJ09_05329</name>
</gene>
<keyword evidence="2" id="KW-0479">Metal-binding</keyword>
<evidence type="ECO:0000256" key="4">
    <source>
        <dbReference type="ARBA" id="ARBA00023004"/>
    </source>
</evidence>
<keyword evidence="7" id="KW-0472">Membrane</keyword>
<dbReference type="Pfam" id="PF02754">
    <property type="entry name" value="CCG"/>
    <property type="match status" value="2"/>
</dbReference>
<keyword evidence="4" id="KW-0408">Iron</keyword>
<evidence type="ECO:0000256" key="5">
    <source>
        <dbReference type="ARBA" id="ARBA00023014"/>
    </source>
</evidence>
<feature type="domain" description="4Fe-4S ferredoxin-type" evidence="8">
    <location>
        <begin position="415"/>
        <end position="446"/>
    </location>
</feature>
<dbReference type="STRING" id="1391654.AKJ09_05329"/>
<feature type="region of interest" description="Disordered" evidence="6">
    <location>
        <begin position="753"/>
        <end position="773"/>
    </location>
</feature>
<protein>
    <submittedName>
        <fullName evidence="9">Fe-S oxidoreductase</fullName>
    </submittedName>
</protein>
<dbReference type="InterPro" id="IPR017900">
    <property type="entry name" value="4Fe4S_Fe_S_CS"/>
</dbReference>
<dbReference type="GO" id="GO:0051539">
    <property type="term" value="F:4 iron, 4 sulfur cluster binding"/>
    <property type="evidence" value="ECO:0007669"/>
    <property type="project" value="UniProtKB-KW"/>
</dbReference>
<keyword evidence="5" id="KW-0411">Iron-sulfur</keyword>
<dbReference type="GO" id="GO:0046872">
    <property type="term" value="F:metal ion binding"/>
    <property type="evidence" value="ECO:0007669"/>
    <property type="project" value="UniProtKB-KW"/>
</dbReference>
<accession>A0A0K1PYQ7</accession>
<dbReference type="Gene3D" id="1.20.950.20">
    <property type="entry name" value="Transmembrane di-heme cytochromes, Chain C"/>
    <property type="match status" value="1"/>
</dbReference>
<dbReference type="SUPFAM" id="SSF103501">
    <property type="entry name" value="Respiratory nitrate reductase 1 gamma chain"/>
    <property type="match status" value="2"/>
</dbReference>
<name>A0A0K1PYQ7_9BACT</name>